<evidence type="ECO:0000313" key="2">
    <source>
        <dbReference type="Proteomes" id="UP001159075"/>
    </source>
</evidence>
<accession>A0ABT6UDJ0</accession>
<organism evidence="1 2">
    <name type="scientific">Shewanella xiamenensis</name>
    <dbReference type="NCBI Taxonomy" id="332186"/>
    <lineage>
        <taxon>Bacteria</taxon>
        <taxon>Pseudomonadati</taxon>
        <taxon>Pseudomonadota</taxon>
        <taxon>Gammaproteobacteria</taxon>
        <taxon>Alteromonadales</taxon>
        <taxon>Shewanellaceae</taxon>
        <taxon>Shewanella</taxon>
    </lineage>
</organism>
<proteinExistence type="predicted"/>
<protein>
    <submittedName>
        <fullName evidence="1">Uncharacterized protein</fullName>
    </submittedName>
</protein>
<name>A0ABT6UDJ0_9GAMM</name>
<evidence type="ECO:0000313" key="1">
    <source>
        <dbReference type="EMBL" id="MDI5832528.1"/>
    </source>
</evidence>
<keyword evidence="2" id="KW-1185">Reference proteome</keyword>
<gene>
    <name evidence="1" type="ORF">ODY93_13195</name>
</gene>
<dbReference type="RefSeq" id="WP_282679493.1">
    <property type="nucleotide sequence ID" value="NZ_CP106875.1"/>
</dbReference>
<comment type="caution">
    <text evidence="1">The sequence shown here is derived from an EMBL/GenBank/DDBJ whole genome shotgun (WGS) entry which is preliminary data.</text>
</comment>
<dbReference type="EMBL" id="JAOTLW010000013">
    <property type="protein sequence ID" value="MDI5832528.1"/>
    <property type="molecule type" value="Genomic_DNA"/>
</dbReference>
<reference evidence="1 2" key="1">
    <citation type="submission" date="2022-09" db="EMBL/GenBank/DDBJ databases">
        <title>The outer-membrane cytochrome OmcA is essential for infection of Shewanella oneidensis by a zebrafish-associated bacteriophage.</title>
        <authorList>
            <person name="Grenfell A.W."/>
            <person name="Intile P."/>
            <person name="Mcfarlane J."/>
            <person name="Leung D."/>
            <person name="Abdalla K."/>
            <person name="Wold M."/>
            <person name="Kees E."/>
            <person name="Gralnick J."/>
        </authorList>
    </citation>
    <scope>NUCLEOTIDE SEQUENCE [LARGE SCALE GENOMIC DNA]</scope>
    <source>
        <strain evidence="1 2">NF-5</strain>
    </source>
</reference>
<sequence>MQTITFEDKGQDFYEWIVRDGIVVDCQPFQSNIWVGMEVRIDGDTVFIRKGDEAVSLNYKVESCVPTDVAYVDGFNDSKNGHKNADRYANERQYKFGYNVGENFKKKFPNGL</sequence>
<dbReference type="Proteomes" id="UP001159075">
    <property type="component" value="Unassembled WGS sequence"/>
</dbReference>